<name>A0A553HMH0_9PEZI</name>
<protein>
    <submittedName>
        <fullName evidence="3">Uncharacterized protein</fullName>
    </submittedName>
</protein>
<dbReference type="OrthoDB" id="4743520at2759"/>
<dbReference type="EMBL" id="VFLP01000074">
    <property type="protein sequence ID" value="TRX89106.1"/>
    <property type="molecule type" value="Genomic_DNA"/>
</dbReference>
<organism evidence="3 4">
    <name type="scientific">Xylaria flabelliformis</name>
    <dbReference type="NCBI Taxonomy" id="2512241"/>
    <lineage>
        <taxon>Eukaryota</taxon>
        <taxon>Fungi</taxon>
        <taxon>Dikarya</taxon>
        <taxon>Ascomycota</taxon>
        <taxon>Pezizomycotina</taxon>
        <taxon>Sordariomycetes</taxon>
        <taxon>Xylariomycetidae</taxon>
        <taxon>Xylariales</taxon>
        <taxon>Xylariaceae</taxon>
        <taxon>Xylaria</taxon>
    </lineage>
</organism>
<feature type="transmembrane region" description="Helical" evidence="2">
    <location>
        <begin position="39"/>
        <end position="60"/>
    </location>
</feature>
<feature type="region of interest" description="Disordered" evidence="1">
    <location>
        <begin position="301"/>
        <end position="469"/>
    </location>
</feature>
<keyword evidence="2" id="KW-0472">Membrane</keyword>
<gene>
    <name evidence="3" type="ORF">FHL15_010023</name>
</gene>
<evidence type="ECO:0000256" key="2">
    <source>
        <dbReference type="SAM" id="Phobius"/>
    </source>
</evidence>
<dbReference type="Proteomes" id="UP000319160">
    <property type="component" value="Unassembled WGS sequence"/>
</dbReference>
<evidence type="ECO:0000256" key="1">
    <source>
        <dbReference type="SAM" id="MobiDB-lite"/>
    </source>
</evidence>
<keyword evidence="2" id="KW-0812">Transmembrane</keyword>
<feature type="compositionally biased region" description="Basic and acidic residues" evidence="1">
    <location>
        <begin position="386"/>
        <end position="395"/>
    </location>
</feature>
<feature type="compositionally biased region" description="Polar residues" evidence="1">
    <location>
        <begin position="244"/>
        <end position="256"/>
    </location>
</feature>
<feature type="transmembrane region" description="Helical" evidence="2">
    <location>
        <begin position="72"/>
        <end position="92"/>
    </location>
</feature>
<feature type="region of interest" description="Disordered" evidence="1">
    <location>
        <begin position="202"/>
        <end position="260"/>
    </location>
</feature>
<dbReference type="AlphaFoldDB" id="A0A553HMH0"/>
<accession>A0A553HMH0</accession>
<reference evidence="4" key="1">
    <citation type="submission" date="2019-06" db="EMBL/GenBank/DDBJ databases">
        <title>Draft genome sequence of the griseofulvin-producing fungus Xylaria cubensis strain G536.</title>
        <authorList>
            <person name="Mead M.E."/>
            <person name="Raja H.A."/>
            <person name="Steenwyk J.L."/>
            <person name="Knowles S.L."/>
            <person name="Oberlies N.H."/>
            <person name="Rokas A."/>
        </authorList>
    </citation>
    <scope>NUCLEOTIDE SEQUENCE [LARGE SCALE GENOMIC DNA]</scope>
    <source>
        <strain evidence="4">G536</strain>
    </source>
</reference>
<feature type="compositionally biased region" description="Polar residues" evidence="1">
    <location>
        <begin position="430"/>
        <end position="443"/>
    </location>
</feature>
<proteinExistence type="predicted"/>
<comment type="caution">
    <text evidence="3">The sequence shown here is derived from an EMBL/GenBank/DDBJ whole genome shotgun (WGS) entry which is preliminary data.</text>
</comment>
<evidence type="ECO:0000313" key="4">
    <source>
        <dbReference type="Proteomes" id="UP000319160"/>
    </source>
</evidence>
<keyword evidence="4" id="KW-1185">Reference proteome</keyword>
<evidence type="ECO:0000313" key="3">
    <source>
        <dbReference type="EMBL" id="TRX89106.1"/>
    </source>
</evidence>
<keyword evidence="2" id="KW-1133">Transmembrane helix</keyword>
<sequence length="621" mass="69467">MATHSNSGPANGEIERVGRGAQPDISYSTRAVRDITYKVIPFCSLFLVIFSTGVVITSTFAFDKPVPRQGTIVISSMLLSLFILFSIGFMYLNFRKSWPHKSNYCGLPGFLQQASPSNHNDRSKNKIAPTTIGPDIEMTDHAGPRDSGYRIIPSDVLQDSAPSPKTYRKRTEEHQYAAAQGQNMVYELHGSTPQQVRYPTQRYARQDDKASRPGPSNMARDGGLEEHQLFSGGRHSTYMPASMGSKNYMNQTSSRPDTGEIQKATRQLPPVGDLKRSSAVTGNIYQTVGIQDYRGLPIQQSLPTRKPQYTHRHEISSQGPSISMQAYEPSPISSQASVKTEPRQFPSPLSDTPFWSTAAPRPPAKTGEQSGREYRANDFPWPSGRSDTRNGREIPRPPIQLDGQSGNLPLDTLRKRPMGPRPMNGGLHNPVNTGEGTVNSAISNRGLPNPLRSEQIEPKQSYQSHSDVRCRRKSIPWNIANSLNGVHQDTSNKSSAFTPQTFPSSLQEYSRYPATAPRPLQLPNSDYLAHSSRIRHKKTPQPCPLSHEPPIFEVEEENKEVPKIPIRALGSEKMKTSRSGAQHRTRFPLRGNSRKFKRKNSRYWSRLEYKIKRGNEILNPV</sequence>